<dbReference type="RefSeq" id="WP_172691923.1">
    <property type="nucleotide sequence ID" value="NZ_JAPKIW010000041.1"/>
</dbReference>
<proteinExistence type="predicted"/>
<sequence>MKNSKTHITLAVPDDLNAWINFKSKDQNRSKRNFLLHLIEEARTKDLPKRQPLNLDNDIL</sequence>
<evidence type="ECO:0000313" key="1">
    <source>
        <dbReference type="EMBL" id="ASF81033.1"/>
    </source>
</evidence>
<reference evidence="1" key="1">
    <citation type="submission" date="2017-05" db="EMBL/GenBank/DDBJ databases">
        <authorList>
            <person name="Song R."/>
            <person name="Chenine A.L."/>
            <person name="Ruprecht R.M."/>
        </authorList>
    </citation>
    <scope>NUCLEOTIDE SEQUENCE</scope>
    <source>
        <strain evidence="1">A64421</strain>
        <plasmid evidence="1">pPM64421b</plasmid>
    </source>
</reference>
<accession>A0A218N4B8</accession>
<protein>
    <recommendedName>
        <fullName evidence="2">CopG family transcriptional regulator</fullName>
    </recommendedName>
</protein>
<keyword evidence="1" id="KW-0614">Plasmid</keyword>
<geneLocation type="plasmid" evidence="1">
    <name>pPM64421b</name>
</geneLocation>
<dbReference type="EMBL" id="MF150117">
    <property type="protein sequence ID" value="ASF81033.1"/>
    <property type="molecule type" value="Genomic_DNA"/>
</dbReference>
<evidence type="ECO:0008006" key="2">
    <source>
        <dbReference type="Google" id="ProtNLM"/>
    </source>
</evidence>
<gene>
    <name evidence="1" type="ORF">PM64421b_00036</name>
</gene>
<dbReference type="AlphaFoldDB" id="A0A218N4B8"/>
<organism evidence="1">
    <name type="scientific">Proteus mirabilis</name>
    <dbReference type="NCBI Taxonomy" id="584"/>
    <lineage>
        <taxon>Bacteria</taxon>
        <taxon>Pseudomonadati</taxon>
        <taxon>Pseudomonadota</taxon>
        <taxon>Gammaproteobacteria</taxon>
        <taxon>Enterobacterales</taxon>
        <taxon>Morganellaceae</taxon>
        <taxon>Proteus</taxon>
    </lineage>
</organism>
<name>A0A218N4B8_PROMI</name>